<evidence type="ECO:0000313" key="2">
    <source>
        <dbReference type="EMBL" id="CEM13701.1"/>
    </source>
</evidence>
<reference evidence="2 3" key="1">
    <citation type="submission" date="2014-11" db="EMBL/GenBank/DDBJ databases">
        <authorList>
            <person name="Zhu J."/>
            <person name="Qi W."/>
            <person name="Song R."/>
        </authorList>
    </citation>
    <scope>NUCLEOTIDE SEQUENCE [LARGE SCALE GENOMIC DNA]</scope>
</reference>
<proteinExistence type="predicted"/>
<dbReference type="AlphaFoldDB" id="A0A0G4FJY1"/>
<dbReference type="Proteomes" id="UP000041254">
    <property type="component" value="Unassembled WGS sequence"/>
</dbReference>
<gene>
    <name evidence="2" type="ORF">Vbra_15532</name>
</gene>
<evidence type="ECO:0000313" key="3">
    <source>
        <dbReference type="Proteomes" id="UP000041254"/>
    </source>
</evidence>
<protein>
    <submittedName>
        <fullName evidence="2">Uncharacterized protein</fullName>
    </submittedName>
</protein>
<evidence type="ECO:0000256" key="1">
    <source>
        <dbReference type="SAM" id="MobiDB-lite"/>
    </source>
</evidence>
<sequence>MMKKATAAGGPSRKAFAPTTGEYFDLHLKLGKSYFRQINSSRRRQEEERQWQVQGGDEEGLGEDAEEPSSAEGEAKLWRLAEKEFREAKRLRPRDETATTLAREAQRGRYAALAVSRPVVSEVERLCKAFITRVLAYFNLSVRYWDEGKAEWARQQAQLACDLLRDRGLPEGCARHNLTVIHRLTNHHREEEKDLTARMARKQKSFTEELSLYYHLAVLFFDKRMLYQADRHLTATRTQLGVLNALCHCRKEPPPEVFGLPSRPPGGPRQTSIADRAVEETLPKRLREAFLAEQREAAFETLSADLRSVEDDLLFVQELQEIFTIELPLLFTQPPHSDLLPKRTPLPIADEAESAAAQEADGGFHREDAIERSMVLEERGPWEDCRALPCLMARFERTPGQVCECDEWRRMLATLQPHPDVLHDLARNLKRYTK</sequence>
<accession>A0A0G4FJY1</accession>
<keyword evidence="3" id="KW-1185">Reference proteome</keyword>
<feature type="compositionally biased region" description="Acidic residues" evidence="1">
    <location>
        <begin position="56"/>
        <end position="69"/>
    </location>
</feature>
<organism evidence="2 3">
    <name type="scientific">Vitrella brassicaformis (strain CCMP3155)</name>
    <dbReference type="NCBI Taxonomy" id="1169540"/>
    <lineage>
        <taxon>Eukaryota</taxon>
        <taxon>Sar</taxon>
        <taxon>Alveolata</taxon>
        <taxon>Colpodellida</taxon>
        <taxon>Vitrellaceae</taxon>
        <taxon>Vitrella</taxon>
    </lineage>
</organism>
<dbReference type="InParanoid" id="A0A0G4FJY1"/>
<feature type="region of interest" description="Disordered" evidence="1">
    <location>
        <begin position="41"/>
        <end position="73"/>
    </location>
</feature>
<dbReference type="VEuPathDB" id="CryptoDB:Vbra_15532"/>
<name>A0A0G4FJY1_VITBC</name>
<dbReference type="EMBL" id="CDMY01000447">
    <property type="protein sequence ID" value="CEM13701.1"/>
    <property type="molecule type" value="Genomic_DNA"/>
</dbReference>